<feature type="coiled-coil region" evidence="1">
    <location>
        <begin position="642"/>
        <end position="672"/>
    </location>
</feature>
<keyword evidence="6" id="KW-1185">Reference proteome</keyword>
<comment type="caution">
    <text evidence="5">The sequence shown here is derived from an EMBL/GenBank/DDBJ whole genome shotgun (WGS) entry which is preliminary data.</text>
</comment>
<feature type="domain" description="Cytochrome C Planctomycete-type" evidence="4">
    <location>
        <begin position="44"/>
        <end position="99"/>
    </location>
</feature>
<feature type="domain" description="DUF1549" evidence="2">
    <location>
        <begin position="149"/>
        <end position="355"/>
    </location>
</feature>
<dbReference type="PANTHER" id="PTHR35889">
    <property type="entry name" value="CYCLOINULO-OLIGOSACCHARIDE FRUCTANOTRANSFERASE-RELATED"/>
    <property type="match status" value="1"/>
</dbReference>
<evidence type="ECO:0000259" key="2">
    <source>
        <dbReference type="Pfam" id="PF07583"/>
    </source>
</evidence>
<proteinExistence type="predicted"/>
<dbReference type="InterPro" id="IPR013320">
    <property type="entry name" value="ConA-like_dom_sf"/>
</dbReference>
<dbReference type="Pfam" id="PF07587">
    <property type="entry name" value="PSD1"/>
    <property type="match status" value="1"/>
</dbReference>
<dbReference type="EMBL" id="JASZZN010000017">
    <property type="protein sequence ID" value="MDM4017851.1"/>
    <property type="molecule type" value="Genomic_DNA"/>
</dbReference>
<dbReference type="InterPro" id="IPR036909">
    <property type="entry name" value="Cyt_c-like_dom_sf"/>
</dbReference>
<dbReference type="Pfam" id="PF07583">
    <property type="entry name" value="PSCyt2"/>
    <property type="match status" value="1"/>
</dbReference>
<dbReference type="Pfam" id="PF07635">
    <property type="entry name" value="PSCyt1"/>
    <property type="match status" value="1"/>
</dbReference>
<dbReference type="PANTHER" id="PTHR35889:SF3">
    <property type="entry name" value="F-BOX DOMAIN-CONTAINING PROTEIN"/>
    <property type="match status" value="1"/>
</dbReference>
<evidence type="ECO:0000259" key="4">
    <source>
        <dbReference type="Pfam" id="PF07635"/>
    </source>
</evidence>
<evidence type="ECO:0000259" key="3">
    <source>
        <dbReference type="Pfam" id="PF07587"/>
    </source>
</evidence>
<accession>A0ABT7PNX9</accession>
<evidence type="ECO:0000256" key="1">
    <source>
        <dbReference type="SAM" id="Coils"/>
    </source>
</evidence>
<evidence type="ECO:0000313" key="5">
    <source>
        <dbReference type="EMBL" id="MDM4017851.1"/>
    </source>
</evidence>
<dbReference type="RefSeq" id="WP_289165423.1">
    <property type="nucleotide sequence ID" value="NZ_JASZZN010000017.1"/>
</dbReference>
<dbReference type="Proteomes" id="UP001239462">
    <property type="component" value="Unassembled WGS sequence"/>
</dbReference>
<evidence type="ECO:0000313" key="6">
    <source>
        <dbReference type="Proteomes" id="UP001239462"/>
    </source>
</evidence>
<feature type="domain" description="DUF1553" evidence="3">
    <location>
        <begin position="717"/>
        <end position="973"/>
    </location>
</feature>
<dbReference type="InterPro" id="IPR011444">
    <property type="entry name" value="DUF1549"/>
</dbReference>
<dbReference type="Gene3D" id="2.60.120.200">
    <property type="match status" value="1"/>
</dbReference>
<dbReference type="SUPFAM" id="SSF46626">
    <property type="entry name" value="Cytochrome c"/>
    <property type="match status" value="1"/>
</dbReference>
<dbReference type="InterPro" id="IPR022655">
    <property type="entry name" value="DUF1553"/>
</dbReference>
<sequence>MNSTPIVTHALMAATVAVGLVTGVSADDALSFNRDVRPILSDYCYACHGPDENHREADLRLDDRAAAIDYGAIVPGEADSSLMIERILSDDLDLVMPPPAGGKKLSQEEREVLIRWIGQGAEYEQHWAYTPVPEIVEVPNAGDGWAINPIDNHVAAIHQQRGLTHSAPVDRATWLRRVTFDLTGLPPTIEELDAFIADQSENAYESVVDRLLNSPAYGERMANLWLDVARYADTFGYQNDMPMEIWPWRDWVIDAFNQNMPYDQFLTEQIAGDRLPNPTADQRLATAFNRLHRLTNEGGSVPEEFRLTGISDRTTTAGTAFLALTFECSRCHDHKFDPIKQRDFYRLSAFFSDIDEFGLYSHFTRAQPSPTMLLYGEGQKEQHREAIEAIQAAESKYEKSVETARRRLSKASETLIQQLPEVRPPIATLPLEGDADGVVGKATRCDGDKEIVCEDAPEFGRTSPFSYSIWVRPATKKPRMLVMHQSVAAEDAAFRGLQLTIDNGHPQFSMIHFWPGNAIRVESKLAIETDQWTHLAVTHDGSSRADGLTLFVDGRAVEVEIQRDRLTRDIRHRSEWGDSKVGGVHLALGARFRDVGFRDGLVDDLKVFDLQLSAAEIAALYHSVNPDDEQVIPIEQAIEHHLLVADEDVRQAQRALQQARDHENELVAKIRNIMVMKHYEQAPATHILDRGEYTAKADVVDAGVPEFLSHVPAEGSGRLALAKWMTAPENPLTSRVIANRLWHTFFGRGIVVTLEDFGAQGSPPSHPELLDHLARTLMDDQWNLQTLCRQMVLSATYRQSSIASKEQFTRDPQNIWLTRGPKHRLSAEQLRDAVLHASGLLVQKIGGPSVMPYQPAGLWKESGTGKSYQQSTDDGLYRRSLYTFWKRTAPPPSMLTFDATSRESCTARRELTTTPLQALVFLNDTQYVEASRVLAQRLIESHPESFQARWDELFRRLIARQPTERERAIIDQLYEEQLEYFRSAPEEAERLLGVGATAVNESLDAADSAATAIVVQTIISYDETIMLR</sequence>
<keyword evidence="1" id="KW-0175">Coiled coil</keyword>
<dbReference type="SUPFAM" id="SSF49899">
    <property type="entry name" value="Concanavalin A-like lectins/glucanases"/>
    <property type="match status" value="1"/>
</dbReference>
<dbReference type="Pfam" id="PF13385">
    <property type="entry name" value="Laminin_G_3"/>
    <property type="match status" value="1"/>
</dbReference>
<gene>
    <name evidence="5" type="ORF">QTN89_20560</name>
</gene>
<reference evidence="5 6" key="1">
    <citation type="submission" date="2023-06" db="EMBL/GenBank/DDBJ databases">
        <title>Roseiconus lacunae JC819 isolated from Gulf of Mannar region, Tamil Nadu.</title>
        <authorList>
            <person name="Pk S."/>
            <person name="Ch S."/>
            <person name="Ch V.R."/>
        </authorList>
    </citation>
    <scope>NUCLEOTIDE SEQUENCE [LARGE SCALE GENOMIC DNA]</scope>
    <source>
        <strain evidence="5 6">JC819</strain>
    </source>
</reference>
<name>A0ABT7PNX9_9BACT</name>
<organism evidence="5 6">
    <name type="scientific">Roseiconus lacunae</name>
    <dbReference type="NCBI Taxonomy" id="2605694"/>
    <lineage>
        <taxon>Bacteria</taxon>
        <taxon>Pseudomonadati</taxon>
        <taxon>Planctomycetota</taxon>
        <taxon>Planctomycetia</taxon>
        <taxon>Pirellulales</taxon>
        <taxon>Pirellulaceae</taxon>
        <taxon>Roseiconus</taxon>
    </lineage>
</organism>
<protein>
    <submittedName>
        <fullName evidence="5">DUF1553 domain-containing protein</fullName>
    </submittedName>
</protein>
<dbReference type="InterPro" id="IPR011429">
    <property type="entry name" value="Cyt_c_Planctomycete-type"/>
</dbReference>